<keyword evidence="6 11" id="KW-0931">ER-Golgi transport</keyword>
<dbReference type="GO" id="GO:0000139">
    <property type="term" value="C:Golgi membrane"/>
    <property type="evidence" value="ECO:0007669"/>
    <property type="project" value="UniProtKB-SubCell"/>
</dbReference>
<gene>
    <name evidence="12" type="ORF">GcM1_246195</name>
</gene>
<dbReference type="InterPro" id="IPR006822">
    <property type="entry name" value="Coatomer_esu"/>
</dbReference>
<evidence type="ECO:0000256" key="5">
    <source>
        <dbReference type="ARBA" id="ARBA00022490"/>
    </source>
</evidence>
<organism evidence="12 13">
    <name type="scientific">Golovinomyces cichoracearum</name>
    <dbReference type="NCBI Taxonomy" id="62708"/>
    <lineage>
        <taxon>Eukaryota</taxon>
        <taxon>Fungi</taxon>
        <taxon>Dikarya</taxon>
        <taxon>Ascomycota</taxon>
        <taxon>Pezizomycotina</taxon>
        <taxon>Leotiomycetes</taxon>
        <taxon>Erysiphales</taxon>
        <taxon>Erysiphaceae</taxon>
        <taxon>Golovinomyces</taxon>
    </lineage>
</organism>
<dbReference type="PANTHER" id="PTHR10805">
    <property type="entry name" value="COATOMER SUBUNIT EPSILON"/>
    <property type="match status" value="1"/>
</dbReference>
<dbReference type="SUPFAM" id="SSF48452">
    <property type="entry name" value="TPR-like"/>
    <property type="match status" value="1"/>
</dbReference>
<dbReference type="PIRSF" id="PIRSF016478">
    <property type="entry name" value="Coatomer_esu"/>
    <property type="match status" value="1"/>
</dbReference>
<comment type="similarity">
    <text evidence="3 11">Belongs to the COPE family.</text>
</comment>
<evidence type="ECO:0000256" key="4">
    <source>
        <dbReference type="ARBA" id="ARBA00022448"/>
    </source>
</evidence>
<comment type="caution">
    <text evidence="12">The sequence shown here is derived from an EMBL/GenBank/DDBJ whole genome shotgun (WGS) entry which is preliminary data.</text>
</comment>
<dbReference type="InterPro" id="IPR011990">
    <property type="entry name" value="TPR-like_helical_dom_sf"/>
</dbReference>
<evidence type="ECO:0000256" key="11">
    <source>
        <dbReference type="PIRNR" id="PIRNR016478"/>
    </source>
</evidence>
<dbReference type="GO" id="GO:0030126">
    <property type="term" value="C:COPI vesicle coat"/>
    <property type="evidence" value="ECO:0007669"/>
    <property type="project" value="TreeGrafter"/>
</dbReference>
<evidence type="ECO:0000313" key="12">
    <source>
        <dbReference type="EMBL" id="RKF73024.1"/>
    </source>
</evidence>
<evidence type="ECO:0000256" key="9">
    <source>
        <dbReference type="ARBA" id="ARBA00023136"/>
    </source>
</evidence>
<sequence>MDLPNKDDELTTLQNMFHQGQFEKVIEYDLGGVTAQNLLATRVLQLRAEIALGNIEKVLEEVGSETKPELVAVGALAEILRGNQDEALEAVAKLTSVKETTLVLVATVLHLAGKSDDALSMLQTHEGDLEAVALMVQIYLQQNRTDLAVKEVAAAKKWAQDSLLANLAESWVGLRLGGENYQQAFYVFEELAQAPSTTSSHNLISQAVSEIHLGRLEEAEIALQQVLASDKNNADAIVNSIVLKSIAGQDTSQLFHDLETKAPDHIFLQDLRQKNDLFDKAALKYLAKDVAT</sequence>
<evidence type="ECO:0000313" key="13">
    <source>
        <dbReference type="Proteomes" id="UP000285326"/>
    </source>
</evidence>
<keyword evidence="8 11" id="KW-0333">Golgi apparatus</keyword>
<comment type="subcellular location">
    <subcellularLocation>
        <location evidence="2">Cytoplasmic vesicle</location>
        <location evidence="2">COPI-coated vesicle membrane</location>
        <topology evidence="2">Peripheral membrane protein</topology>
        <orientation evidence="2">Cytoplasmic side</orientation>
    </subcellularLocation>
    <subcellularLocation>
        <location evidence="1">Golgi apparatus membrane</location>
        <topology evidence="1">Peripheral membrane protein</topology>
        <orientation evidence="1">Cytoplasmic side</orientation>
    </subcellularLocation>
</comment>
<dbReference type="GO" id="GO:0015031">
    <property type="term" value="P:protein transport"/>
    <property type="evidence" value="ECO:0007669"/>
    <property type="project" value="UniProtKB-UniRule"/>
</dbReference>
<dbReference type="AlphaFoldDB" id="A0A420IEQ5"/>
<dbReference type="GO" id="GO:0006891">
    <property type="term" value="P:intra-Golgi vesicle-mediated transport"/>
    <property type="evidence" value="ECO:0007669"/>
    <property type="project" value="TreeGrafter"/>
</dbReference>
<keyword evidence="7 11" id="KW-0653">Protein transport</keyword>
<dbReference type="Proteomes" id="UP000285326">
    <property type="component" value="Unassembled WGS sequence"/>
</dbReference>
<proteinExistence type="inferred from homology"/>
<keyword evidence="10 11" id="KW-0968">Cytoplasmic vesicle</keyword>
<evidence type="ECO:0000256" key="8">
    <source>
        <dbReference type="ARBA" id="ARBA00023034"/>
    </source>
</evidence>
<dbReference type="Gene3D" id="1.25.40.10">
    <property type="entry name" value="Tetratricopeptide repeat domain"/>
    <property type="match status" value="1"/>
</dbReference>
<accession>A0A420IEQ5</accession>
<evidence type="ECO:0000256" key="3">
    <source>
        <dbReference type="ARBA" id="ARBA00008827"/>
    </source>
</evidence>
<dbReference type="EMBL" id="MCBS01024614">
    <property type="protein sequence ID" value="RKF73024.1"/>
    <property type="molecule type" value="Genomic_DNA"/>
</dbReference>
<evidence type="ECO:0000256" key="6">
    <source>
        <dbReference type="ARBA" id="ARBA00022892"/>
    </source>
</evidence>
<dbReference type="Pfam" id="PF04733">
    <property type="entry name" value="Coatomer_E"/>
    <property type="match status" value="1"/>
</dbReference>
<evidence type="ECO:0000256" key="1">
    <source>
        <dbReference type="ARBA" id="ARBA00004255"/>
    </source>
</evidence>
<reference evidence="12 13" key="1">
    <citation type="journal article" date="2018" name="BMC Genomics">
        <title>Comparative genome analyses reveal sequence features reflecting distinct modes of host-adaptation between dicot and monocot powdery mildew.</title>
        <authorList>
            <person name="Wu Y."/>
            <person name="Ma X."/>
            <person name="Pan Z."/>
            <person name="Kale S.D."/>
            <person name="Song Y."/>
            <person name="King H."/>
            <person name="Zhang Q."/>
            <person name="Presley C."/>
            <person name="Deng X."/>
            <person name="Wei C.I."/>
            <person name="Xiao S."/>
        </authorList>
    </citation>
    <scope>NUCLEOTIDE SEQUENCE [LARGE SCALE GENOMIC DNA]</scope>
    <source>
        <strain evidence="12">UMSG1</strain>
    </source>
</reference>
<dbReference type="GO" id="GO:0005198">
    <property type="term" value="F:structural molecule activity"/>
    <property type="evidence" value="ECO:0007669"/>
    <property type="project" value="UniProtKB-UniRule"/>
</dbReference>
<evidence type="ECO:0000256" key="7">
    <source>
        <dbReference type="ARBA" id="ARBA00022927"/>
    </source>
</evidence>
<keyword evidence="4 11" id="KW-0813">Transport</keyword>
<dbReference type="PANTHER" id="PTHR10805:SF0">
    <property type="entry name" value="COATOMER SUBUNIT EPSILON"/>
    <property type="match status" value="1"/>
</dbReference>
<protein>
    <recommendedName>
        <fullName evidence="11">Coatomer subunit epsilon</fullName>
    </recommendedName>
</protein>
<dbReference type="GO" id="GO:0006890">
    <property type="term" value="P:retrograde vesicle-mediated transport, Golgi to endoplasmic reticulum"/>
    <property type="evidence" value="ECO:0007669"/>
    <property type="project" value="UniProtKB-UniRule"/>
</dbReference>
<evidence type="ECO:0000256" key="10">
    <source>
        <dbReference type="ARBA" id="ARBA00023329"/>
    </source>
</evidence>
<comment type="function">
    <text evidence="11">The coatomer is a cytosolic protein complex that binds to dilysine motifs and reversibly associates with Golgi non-clathrin-coated vesicles, which further mediate biosynthetic protein transport from the ER, via the Golgi up to the trans Golgi network. The coatomer complex is required for budding from Golgi membranes, and is essential for the retrograde Golgi-to-ER transport of dilysine-tagged proteins.</text>
</comment>
<name>A0A420IEQ5_9PEZI</name>
<dbReference type="GO" id="GO:0006888">
    <property type="term" value="P:endoplasmic reticulum to Golgi vesicle-mediated transport"/>
    <property type="evidence" value="ECO:0007669"/>
    <property type="project" value="TreeGrafter"/>
</dbReference>
<keyword evidence="5 11" id="KW-0963">Cytoplasm</keyword>
<keyword evidence="9 11" id="KW-0472">Membrane</keyword>
<evidence type="ECO:0000256" key="2">
    <source>
        <dbReference type="ARBA" id="ARBA00004347"/>
    </source>
</evidence>